<dbReference type="PANTHER" id="PTHR44688">
    <property type="entry name" value="DNA-BINDING TRANSCRIPTIONAL ACTIVATOR DEVR_DOSR"/>
    <property type="match status" value="1"/>
</dbReference>
<organism evidence="5 6">
    <name type="scientific">Trinickia caryophylli</name>
    <name type="common">Paraburkholderia caryophylli</name>
    <dbReference type="NCBI Taxonomy" id="28094"/>
    <lineage>
        <taxon>Bacteria</taxon>
        <taxon>Pseudomonadati</taxon>
        <taxon>Pseudomonadota</taxon>
        <taxon>Betaproteobacteria</taxon>
        <taxon>Burkholderiales</taxon>
        <taxon>Burkholderiaceae</taxon>
        <taxon>Trinickia</taxon>
    </lineage>
</organism>
<dbReference type="Pfam" id="PF00196">
    <property type="entry name" value="GerE"/>
    <property type="match status" value="1"/>
</dbReference>
<keyword evidence="3" id="KW-0804">Transcription</keyword>
<feature type="domain" description="HTH luxR-type" evidence="4">
    <location>
        <begin position="1"/>
        <end position="63"/>
    </location>
</feature>
<proteinExistence type="predicted"/>
<dbReference type="PANTHER" id="PTHR44688:SF16">
    <property type="entry name" value="DNA-BINDING TRANSCRIPTIONAL ACTIVATOR DEVR_DOSR"/>
    <property type="match status" value="1"/>
</dbReference>
<dbReference type="PRINTS" id="PR00038">
    <property type="entry name" value="HTHLUXR"/>
</dbReference>
<dbReference type="InterPro" id="IPR016032">
    <property type="entry name" value="Sig_transdc_resp-reg_C-effctor"/>
</dbReference>
<dbReference type="SMART" id="SM00421">
    <property type="entry name" value="HTH_LUXR"/>
    <property type="match status" value="1"/>
</dbReference>
<dbReference type="SUPFAM" id="SSF46894">
    <property type="entry name" value="C-terminal effector domain of the bipartite response regulators"/>
    <property type="match status" value="1"/>
</dbReference>
<dbReference type="EMBL" id="FXAH01000008">
    <property type="protein sequence ID" value="SMF49416.1"/>
    <property type="molecule type" value="Genomic_DNA"/>
</dbReference>
<dbReference type="CDD" id="cd06170">
    <property type="entry name" value="LuxR_C_like"/>
    <property type="match status" value="1"/>
</dbReference>
<keyword evidence="2" id="KW-0238">DNA-binding</keyword>
<keyword evidence="1" id="KW-0805">Transcription regulation</keyword>
<reference evidence="6" key="1">
    <citation type="submission" date="2017-04" db="EMBL/GenBank/DDBJ databases">
        <authorList>
            <person name="Varghese N."/>
            <person name="Submissions S."/>
        </authorList>
    </citation>
    <scope>NUCLEOTIDE SEQUENCE [LARGE SCALE GENOMIC DNA]</scope>
    <source>
        <strain evidence="6">Ballard 720</strain>
    </source>
</reference>
<keyword evidence="6" id="KW-1185">Reference proteome</keyword>
<sequence length="74" mass="8076">MAAPFSARELQVLHLLGEGLSDKQIARNLGISDLTARKHRANLLKKANARNVCSLLFVSVQSGWLKINGPRQPG</sequence>
<accession>A0A1X7FAW3</accession>
<dbReference type="OrthoDB" id="9794397at2"/>
<protein>
    <submittedName>
        <fullName evidence="5">Regulatory protein, luxR family</fullName>
    </submittedName>
</protein>
<dbReference type="STRING" id="28094.SAMN06295900_108159"/>
<evidence type="ECO:0000256" key="3">
    <source>
        <dbReference type="ARBA" id="ARBA00023163"/>
    </source>
</evidence>
<dbReference type="Gene3D" id="1.10.10.10">
    <property type="entry name" value="Winged helix-like DNA-binding domain superfamily/Winged helix DNA-binding domain"/>
    <property type="match status" value="1"/>
</dbReference>
<dbReference type="PROSITE" id="PS50043">
    <property type="entry name" value="HTH_LUXR_2"/>
    <property type="match status" value="1"/>
</dbReference>
<evidence type="ECO:0000313" key="6">
    <source>
        <dbReference type="Proteomes" id="UP000192911"/>
    </source>
</evidence>
<evidence type="ECO:0000256" key="1">
    <source>
        <dbReference type="ARBA" id="ARBA00023015"/>
    </source>
</evidence>
<evidence type="ECO:0000259" key="4">
    <source>
        <dbReference type="PROSITE" id="PS50043"/>
    </source>
</evidence>
<dbReference type="InterPro" id="IPR036388">
    <property type="entry name" value="WH-like_DNA-bd_sf"/>
</dbReference>
<dbReference type="InterPro" id="IPR000792">
    <property type="entry name" value="Tscrpt_reg_LuxR_C"/>
</dbReference>
<dbReference type="GeneID" id="95550324"/>
<dbReference type="Proteomes" id="UP000192911">
    <property type="component" value="Unassembled WGS sequence"/>
</dbReference>
<dbReference type="GO" id="GO:0006355">
    <property type="term" value="P:regulation of DNA-templated transcription"/>
    <property type="evidence" value="ECO:0007669"/>
    <property type="project" value="InterPro"/>
</dbReference>
<dbReference type="GO" id="GO:0003677">
    <property type="term" value="F:DNA binding"/>
    <property type="evidence" value="ECO:0007669"/>
    <property type="project" value="UniProtKB-KW"/>
</dbReference>
<name>A0A1X7FAW3_TRICW</name>
<dbReference type="RefSeq" id="WP_085228496.1">
    <property type="nucleotide sequence ID" value="NZ_BSQD01000010.1"/>
</dbReference>
<dbReference type="AlphaFoldDB" id="A0A1X7FAW3"/>
<evidence type="ECO:0000256" key="2">
    <source>
        <dbReference type="ARBA" id="ARBA00023125"/>
    </source>
</evidence>
<evidence type="ECO:0000313" key="5">
    <source>
        <dbReference type="EMBL" id="SMF49416.1"/>
    </source>
</evidence>
<gene>
    <name evidence="5" type="ORF">SAMN06295900_108159</name>
</gene>